<dbReference type="RefSeq" id="WP_124146372.1">
    <property type="nucleotide sequence ID" value="NZ_CAWOKI010000151.1"/>
</dbReference>
<evidence type="ECO:0000256" key="1">
    <source>
        <dbReference type="ARBA" id="ARBA00004141"/>
    </source>
</evidence>
<dbReference type="OrthoDB" id="425405at2"/>
<evidence type="ECO:0000256" key="3">
    <source>
        <dbReference type="ARBA" id="ARBA00022989"/>
    </source>
</evidence>
<keyword evidence="2 5" id="KW-0812">Transmembrane</keyword>
<dbReference type="Pfam" id="PF09685">
    <property type="entry name" value="MamF_MmsF"/>
    <property type="match status" value="1"/>
</dbReference>
<feature type="transmembrane region" description="Helical" evidence="5">
    <location>
        <begin position="12"/>
        <end position="35"/>
    </location>
</feature>
<sequence>MDADKRKILSALCHGAIFLSTTIVSVGIPIAILLLTNDSVVKSNAKESLNFHINIYIYAIIFGILIWLLIGIPLLVLLAIISFVMPIIAILNVINNPNKPYCYPFIFRLF</sequence>
<evidence type="ECO:0000256" key="5">
    <source>
        <dbReference type="SAM" id="Phobius"/>
    </source>
</evidence>
<evidence type="ECO:0000313" key="6">
    <source>
        <dbReference type="EMBL" id="RQH43521.1"/>
    </source>
</evidence>
<dbReference type="AlphaFoldDB" id="A0A3N6NDB9"/>
<reference evidence="6 7" key="1">
    <citation type="journal article" date="2018" name="ACS Chem. Biol.">
        <title>Ketoreductase domain dysfunction expands chemodiversity: malyngamide biosynthesis in the cyanobacterium Okeania hirsuta.</title>
        <authorList>
            <person name="Moss N.A."/>
            <person name="Leao T."/>
            <person name="Rankin M."/>
            <person name="McCullough T.M."/>
            <person name="Qu P."/>
            <person name="Korobeynikov A."/>
            <person name="Smith J.L."/>
            <person name="Gerwick L."/>
            <person name="Gerwick W.H."/>
        </authorList>
    </citation>
    <scope>NUCLEOTIDE SEQUENCE [LARGE SCALE GENOMIC DNA]</scope>
    <source>
        <strain evidence="6 7">PAB10Feb10-1</strain>
    </source>
</reference>
<dbReference type="InterPro" id="IPR019109">
    <property type="entry name" value="MamF_MmsF"/>
</dbReference>
<comment type="subcellular location">
    <subcellularLocation>
        <location evidence="1">Membrane</location>
        <topology evidence="1">Multi-pass membrane protein</topology>
    </subcellularLocation>
</comment>
<protein>
    <submittedName>
        <fullName evidence="6">DUF4870 domain-containing protein</fullName>
    </submittedName>
</protein>
<keyword evidence="4 5" id="KW-0472">Membrane</keyword>
<name>A0A3N6NDB9_9CYAN</name>
<keyword evidence="3 5" id="KW-1133">Transmembrane helix</keyword>
<keyword evidence="7" id="KW-1185">Reference proteome</keyword>
<comment type="caution">
    <text evidence="6">The sequence shown here is derived from an EMBL/GenBank/DDBJ whole genome shotgun (WGS) entry which is preliminary data.</text>
</comment>
<dbReference type="Proteomes" id="UP000269154">
    <property type="component" value="Unassembled WGS sequence"/>
</dbReference>
<evidence type="ECO:0000256" key="2">
    <source>
        <dbReference type="ARBA" id="ARBA00022692"/>
    </source>
</evidence>
<organism evidence="6 7">
    <name type="scientific">Okeania hirsuta</name>
    <dbReference type="NCBI Taxonomy" id="1458930"/>
    <lineage>
        <taxon>Bacteria</taxon>
        <taxon>Bacillati</taxon>
        <taxon>Cyanobacteriota</taxon>
        <taxon>Cyanophyceae</taxon>
        <taxon>Oscillatoriophycideae</taxon>
        <taxon>Oscillatoriales</taxon>
        <taxon>Microcoleaceae</taxon>
        <taxon>Okeania</taxon>
    </lineage>
</organism>
<dbReference type="EMBL" id="RCBY01000060">
    <property type="protein sequence ID" value="RQH43521.1"/>
    <property type="molecule type" value="Genomic_DNA"/>
</dbReference>
<evidence type="ECO:0000256" key="4">
    <source>
        <dbReference type="ARBA" id="ARBA00023136"/>
    </source>
</evidence>
<evidence type="ECO:0000313" key="7">
    <source>
        <dbReference type="Proteomes" id="UP000269154"/>
    </source>
</evidence>
<feature type="transmembrane region" description="Helical" evidence="5">
    <location>
        <begin position="55"/>
        <end position="81"/>
    </location>
</feature>
<gene>
    <name evidence="6" type="ORF">D5R40_12690</name>
</gene>
<accession>A0A3N6NDB9</accession>
<proteinExistence type="predicted"/>